<dbReference type="PANTHER" id="PTHR30535:SF34">
    <property type="entry name" value="MOLYBDATE-BINDING PROTEIN MOLA"/>
    <property type="match status" value="1"/>
</dbReference>
<dbReference type="Gene3D" id="3.40.50.1980">
    <property type="entry name" value="Nitrogenase molybdenum iron protein domain"/>
    <property type="match status" value="2"/>
</dbReference>
<feature type="domain" description="Fe/B12 periplasmic-binding" evidence="1">
    <location>
        <begin position="49"/>
        <end position="312"/>
    </location>
</feature>
<reference evidence="2 3" key="1">
    <citation type="submission" date="2018-09" db="EMBL/GenBank/DDBJ databases">
        <title>Genomic Encyclopedia of Archaeal and Bacterial Type Strains, Phase II (KMG-II): from individual species to whole genera.</title>
        <authorList>
            <person name="Goeker M."/>
        </authorList>
    </citation>
    <scope>NUCLEOTIDE SEQUENCE [LARGE SCALE GENOMIC DNA]</scope>
    <source>
        <strain evidence="2 3">DSM 27148</strain>
    </source>
</reference>
<dbReference type="PROSITE" id="PS50983">
    <property type="entry name" value="FE_B12_PBP"/>
    <property type="match status" value="1"/>
</dbReference>
<dbReference type="EMBL" id="RAPN01000001">
    <property type="protein sequence ID" value="RKD90402.1"/>
    <property type="molecule type" value="Genomic_DNA"/>
</dbReference>
<dbReference type="SUPFAM" id="SSF53807">
    <property type="entry name" value="Helical backbone' metal receptor"/>
    <property type="match status" value="1"/>
</dbReference>
<dbReference type="Gene3D" id="1.20.58.2180">
    <property type="match status" value="1"/>
</dbReference>
<dbReference type="InterPro" id="IPR050902">
    <property type="entry name" value="ABC_Transporter_SBP"/>
</dbReference>
<dbReference type="InterPro" id="IPR002491">
    <property type="entry name" value="ABC_transptr_periplasmic_BD"/>
</dbReference>
<accession>A0A419W4N6</accession>
<dbReference type="Proteomes" id="UP000283387">
    <property type="component" value="Unassembled WGS sequence"/>
</dbReference>
<dbReference type="PANTHER" id="PTHR30535">
    <property type="entry name" value="VITAMIN B12-BINDING PROTEIN"/>
    <property type="match status" value="1"/>
</dbReference>
<evidence type="ECO:0000259" key="1">
    <source>
        <dbReference type="PROSITE" id="PS50983"/>
    </source>
</evidence>
<proteinExistence type="predicted"/>
<dbReference type="Pfam" id="PF01497">
    <property type="entry name" value="Peripla_BP_2"/>
    <property type="match status" value="1"/>
</dbReference>
<name>A0A419W4N6_9BACT</name>
<keyword evidence="3" id="KW-1185">Reference proteome</keyword>
<evidence type="ECO:0000313" key="2">
    <source>
        <dbReference type="EMBL" id="RKD90402.1"/>
    </source>
</evidence>
<dbReference type="RefSeq" id="WP_120271811.1">
    <property type="nucleotide sequence ID" value="NZ_RAPN01000001.1"/>
</dbReference>
<evidence type="ECO:0000313" key="3">
    <source>
        <dbReference type="Proteomes" id="UP000283387"/>
    </source>
</evidence>
<gene>
    <name evidence="2" type="ORF">BC643_0740</name>
</gene>
<organism evidence="2 3">
    <name type="scientific">Mangrovibacterium diazotrophicum</name>
    <dbReference type="NCBI Taxonomy" id="1261403"/>
    <lineage>
        <taxon>Bacteria</taxon>
        <taxon>Pseudomonadati</taxon>
        <taxon>Bacteroidota</taxon>
        <taxon>Bacteroidia</taxon>
        <taxon>Marinilabiliales</taxon>
        <taxon>Prolixibacteraceae</taxon>
        <taxon>Mangrovibacterium</taxon>
    </lineage>
</organism>
<dbReference type="AlphaFoldDB" id="A0A419W4N6"/>
<dbReference type="OrthoDB" id="9787830at2"/>
<protein>
    <submittedName>
        <fullName evidence="2">Iron complex transport system substrate-binding protein</fullName>
    </submittedName>
</protein>
<sequence>MKTMTSKICFRKLKIVILLVLLVLPLFVFPTKLTDMAGRKVDVPASPKRLVPYDAKTSILVFPCAGSKLLAKGMISGTRFLPYLSEEYKQLPTVDIKNLENVLSFQPDLIIAGAFLPEDPLEKFDKLQSKAGIPVVVVDLSLDKLDETYRFLAELLQADAACEPLISYLQRVYQQVNELKGRKSLSDVSVYYTLGADGLMTDPSGSRHTEVLDYLAVPIAAKIPLPSGGHAQVNLEQIIAWNPDYIFATAFKGDSNPAERILSNPAWKSIKAVQTKKVYVVPGEPYGWFDHPPTVNRICGLIWLSELFYDYSPEQAKADIKLFYRLFYQYDLKDTELTEMM</sequence>
<comment type="caution">
    <text evidence="2">The sequence shown here is derived from an EMBL/GenBank/DDBJ whole genome shotgun (WGS) entry which is preliminary data.</text>
</comment>